<name>A0AAW7JFM8_9BACT</name>
<dbReference type="AlphaFoldDB" id="A0AAW7JFM8"/>
<dbReference type="RefSeq" id="WP_289824314.1">
    <property type="nucleotide sequence ID" value="NZ_JAUEIE010000001.1"/>
</dbReference>
<dbReference type="PANTHER" id="PTHR12654">
    <property type="entry name" value="BILE ACID BETA-GLUCOSIDASE-RELATED"/>
    <property type="match status" value="1"/>
</dbReference>
<dbReference type="Gene3D" id="1.50.10.10">
    <property type="match status" value="1"/>
</dbReference>
<dbReference type="GO" id="GO:0008422">
    <property type="term" value="F:beta-glucosidase activity"/>
    <property type="evidence" value="ECO:0007669"/>
    <property type="project" value="TreeGrafter"/>
</dbReference>
<organism evidence="4 6">
    <name type="scientific">Leyella lascolaii</name>
    <dbReference type="NCBI Taxonomy" id="1776379"/>
    <lineage>
        <taxon>Bacteria</taxon>
        <taxon>Pseudomonadati</taxon>
        <taxon>Bacteroidota</taxon>
        <taxon>Bacteroidia</taxon>
        <taxon>Bacteroidales</taxon>
        <taxon>Prevotellaceae</taxon>
        <taxon>Leyella</taxon>
    </lineage>
</organism>
<keyword evidence="1" id="KW-0732">Signal</keyword>
<comment type="caution">
    <text evidence="4">The sequence shown here is derived from an EMBL/GenBank/DDBJ whole genome shotgun (WGS) entry which is preliminary data.</text>
</comment>
<evidence type="ECO:0000313" key="5">
    <source>
        <dbReference type="Proteomes" id="UP001167831"/>
    </source>
</evidence>
<evidence type="ECO:0000256" key="1">
    <source>
        <dbReference type="SAM" id="SignalP"/>
    </source>
</evidence>
<evidence type="ECO:0000259" key="2">
    <source>
        <dbReference type="Pfam" id="PF04685"/>
    </source>
</evidence>
<dbReference type="InterPro" id="IPR008928">
    <property type="entry name" value="6-hairpin_glycosidase_sf"/>
</dbReference>
<keyword evidence="5" id="KW-1185">Reference proteome</keyword>
<dbReference type="Proteomes" id="UP001168478">
    <property type="component" value="Unassembled WGS sequence"/>
</dbReference>
<feature type="signal peptide" evidence="1">
    <location>
        <begin position="1"/>
        <end position="25"/>
    </location>
</feature>
<dbReference type="Pfam" id="PF04685">
    <property type="entry name" value="DUF608"/>
    <property type="match status" value="1"/>
</dbReference>
<feature type="domain" description="Glycosyl-hydrolase family 116 catalytic region" evidence="2">
    <location>
        <begin position="344"/>
        <end position="491"/>
    </location>
</feature>
<dbReference type="EMBL" id="JAUEIF010000001">
    <property type="protein sequence ID" value="MDN0023939.1"/>
    <property type="molecule type" value="Genomic_DNA"/>
</dbReference>
<sequence>MNIRHFLGTLPVLFLCCVNSPAQVAAEVDGYPMSNFALTVNASQDGGFFGKIMRNPGRIGEWLQDKGSVEFFVDKGGRRHRFSGFRKKNVIRAFPFIRNTYHGSPLTNASFSVTAFCPLAVNDGRTSALPLLMVEMECANKGKTADEFDVVALPAADMARGMSAVSREGCSGAGDGHEVELTADVPTSWDGRGLRMHVRLGPRERRTVRILMAFHDDGWVSAQDFSSPAALTAYGRAVWQVLKDKTEGFSRAIPVTGDDEIDDYLRWYMLPAVSLTKWTRNDEVVTMGYRELNQRDSYWTSWLHLVMFRDLERRMIEETVAFQQPSGKIPTTILPLIERDDDLDINAFFILRVARFWQVYHERHTLLTHWQALKKAMEWLISRDKEHIGLPMQVSFWGDWKDVQGVSDRKYSPFSCLIYMAALKKMRLMAEVCGDKEAADEYEEAYGRAYRRVNMDVGEGGLWNGEYYCQIWRDGSVNSRLLQDQTVGILFGVVPDDRAQKIIGALNARSMTPYGVAETFPYYDESFGYPPAVYHNGAVWPWVSFMDCWARVRMGRKAEAIVLVKRVGKADLVDSGDWSPNEHINSLTGENLGFHIQGWNAGLFGLVYFGLVNTGVID</sequence>
<dbReference type="InterPro" id="IPR052566">
    <property type="entry name" value="Non-lysos_glucosylceramidase"/>
</dbReference>
<gene>
    <name evidence="3" type="ORF">QVN81_00160</name>
    <name evidence="4" type="ORF">QVN84_00155</name>
</gene>
<proteinExistence type="predicted"/>
<reference evidence="4" key="2">
    <citation type="submission" date="2023-08" db="EMBL/GenBank/DDBJ databases">
        <title>Identification and characterization of horizontal gene transfer across gut microbiota members of farm animals based on homology search.</title>
        <authorList>
            <person name="Schwarzerova J."/>
            <person name="Nykrynova M."/>
            <person name="Jureckova K."/>
            <person name="Cejkova D."/>
            <person name="Rychlik I."/>
        </authorList>
    </citation>
    <scope>NUCLEOTIDE SEQUENCE</scope>
    <source>
        <strain evidence="4">ET15</strain>
        <strain evidence="3">ET37</strain>
    </source>
</reference>
<evidence type="ECO:0000313" key="3">
    <source>
        <dbReference type="EMBL" id="MDN0021442.1"/>
    </source>
</evidence>
<dbReference type="SUPFAM" id="SSF48208">
    <property type="entry name" value="Six-hairpin glycosidases"/>
    <property type="match status" value="1"/>
</dbReference>
<accession>A0AAW7JFM8</accession>
<dbReference type="Proteomes" id="UP001167831">
    <property type="component" value="Unassembled WGS sequence"/>
</dbReference>
<dbReference type="GO" id="GO:0005975">
    <property type="term" value="P:carbohydrate metabolic process"/>
    <property type="evidence" value="ECO:0007669"/>
    <property type="project" value="InterPro"/>
</dbReference>
<reference evidence="4" key="1">
    <citation type="submission" date="2023-06" db="EMBL/GenBank/DDBJ databases">
        <authorList>
            <person name="Zeman M."/>
            <person name="Kubasova T."/>
            <person name="Jahodarova E."/>
            <person name="Nykrynova M."/>
            <person name="Rychlik I."/>
        </authorList>
    </citation>
    <scope>NUCLEOTIDE SEQUENCE</scope>
    <source>
        <strain evidence="4">ET15</strain>
        <strain evidence="3">ET37</strain>
    </source>
</reference>
<dbReference type="EMBL" id="JAUEIE010000001">
    <property type="protein sequence ID" value="MDN0021442.1"/>
    <property type="molecule type" value="Genomic_DNA"/>
</dbReference>
<dbReference type="InterPro" id="IPR006775">
    <property type="entry name" value="GH116_catalytic"/>
</dbReference>
<dbReference type="InterPro" id="IPR012341">
    <property type="entry name" value="6hp_glycosidase-like_sf"/>
</dbReference>
<evidence type="ECO:0000313" key="4">
    <source>
        <dbReference type="EMBL" id="MDN0023939.1"/>
    </source>
</evidence>
<evidence type="ECO:0000313" key="6">
    <source>
        <dbReference type="Proteomes" id="UP001168478"/>
    </source>
</evidence>
<keyword evidence="4" id="KW-0378">Hydrolase</keyword>
<dbReference type="PANTHER" id="PTHR12654:SF0">
    <property type="entry name" value="NON-LYSOSOMAL GLUCOSYLCERAMIDASE"/>
    <property type="match status" value="1"/>
</dbReference>
<feature type="chain" id="PRO_5043981254" evidence="1">
    <location>
        <begin position="26"/>
        <end position="618"/>
    </location>
</feature>
<protein>
    <submittedName>
        <fullName evidence="4">GH116 family glycosyl hydrolase</fullName>
    </submittedName>
</protein>